<dbReference type="EMBL" id="JAZBJZ010000011">
    <property type="protein sequence ID" value="MEE3716035.1"/>
    <property type="molecule type" value="Genomic_DNA"/>
</dbReference>
<sequence length="129" mass="14607">MFQTNKDWFFCMIYSSNFQKKLIRKMARKLSIVISEEMSLSGYEAGVMYDVLKAIATYNAQVTSDEQRIEVAVATDAVSGHPPLLNHLCNIESQKELHNSAPSNAREKKVSMHQLPHFRLSLKTVSSPC</sequence>
<reference evidence="1" key="1">
    <citation type="submission" date="2024-01" db="EMBL/GenBank/DDBJ databases">
        <title>Bank of Algae and Cyanobacteria of the Azores (BACA) strain genomes.</title>
        <authorList>
            <person name="Luz R."/>
            <person name="Cordeiro R."/>
            <person name="Fonseca A."/>
            <person name="Goncalves V."/>
        </authorList>
    </citation>
    <scope>NUCLEOTIDE SEQUENCE</scope>
    <source>
        <strain evidence="1">BACA0141</strain>
    </source>
</reference>
<comment type="caution">
    <text evidence="1">The sequence shown here is derived from an EMBL/GenBank/DDBJ whole genome shotgun (WGS) entry which is preliminary data.</text>
</comment>
<protein>
    <submittedName>
        <fullName evidence="1">Uncharacterized protein</fullName>
    </submittedName>
</protein>
<evidence type="ECO:0000313" key="1">
    <source>
        <dbReference type="EMBL" id="MEE3716035.1"/>
    </source>
</evidence>
<gene>
    <name evidence="1" type="ORF">V2H45_04650</name>
</gene>
<dbReference type="Proteomes" id="UP001333818">
    <property type="component" value="Unassembled WGS sequence"/>
</dbReference>
<dbReference type="AlphaFoldDB" id="A0AAW9PXP2"/>
<proteinExistence type="predicted"/>
<organism evidence="1 2">
    <name type="scientific">Tumidithrix elongata BACA0141</name>
    <dbReference type="NCBI Taxonomy" id="2716417"/>
    <lineage>
        <taxon>Bacteria</taxon>
        <taxon>Bacillati</taxon>
        <taxon>Cyanobacteriota</taxon>
        <taxon>Cyanophyceae</taxon>
        <taxon>Pseudanabaenales</taxon>
        <taxon>Pseudanabaenaceae</taxon>
        <taxon>Tumidithrix</taxon>
        <taxon>Tumidithrix elongata</taxon>
    </lineage>
</organism>
<dbReference type="RefSeq" id="WP_330482459.1">
    <property type="nucleotide sequence ID" value="NZ_JAZBJZ010000011.1"/>
</dbReference>
<name>A0AAW9PXP2_9CYAN</name>
<keyword evidence="2" id="KW-1185">Reference proteome</keyword>
<accession>A0AAW9PXP2</accession>
<evidence type="ECO:0000313" key="2">
    <source>
        <dbReference type="Proteomes" id="UP001333818"/>
    </source>
</evidence>